<evidence type="ECO:0000256" key="12">
    <source>
        <dbReference type="ARBA" id="ARBA00042420"/>
    </source>
</evidence>
<dbReference type="GO" id="GO:0006508">
    <property type="term" value="P:proteolysis"/>
    <property type="evidence" value="ECO:0007669"/>
    <property type="project" value="UniProtKB-KW"/>
</dbReference>
<evidence type="ECO:0000256" key="13">
    <source>
        <dbReference type="ARBA" id="ARBA00043009"/>
    </source>
</evidence>
<feature type="region of interest" description="Disordered" evidence="14">
    <location>
        <begin position="441"/>
        <end position="547"/>
    </location>
</feature>
<feature type="compositionally biased region" description="Low complexity" evidence="14">
    <location>
        <begin position="628"/>
        <end position="643"/>
    </location>
</feature>
<dbReference type="GO" id="GO:0042981">
    <property type="term" value="P:regulation of apoptotic process"/>
    <property type="evidence" value="ECO:0007669"/>
    <property type="project" value="TreeGrafter"/>
</dbReference>
<evidence type="ECO:0000256" key="14">
    <source>
        <dbReference type="SAM" id="MobiDB-lite"/>
    </source>
</evidence>
<evidence type="ECO:0000256" key="11">
    <source>
        <dbReference type="ARBA" id="ARBA00042154"/>
    </source>
</evidence>
<feature type="compositionally biased region" description="Basic and acidic residues" evidence="14">
    <location>
        <begin position="760"/>
        <end position="769"/>
    </location>
</feature>
<reference evidence="16" key="2">
    <citation type="submission" date="2020-06" db="EMBL/GenBank/DDBJ databases">
        <authorList>
            <person name="Sheffer M."/>
        </authorList>
    </citation>
    <scope>NUCLEOTIDE SEQUENCE</scope>
</reference>
<evidence type="ECO:0000256" key="9">
    <source>
        <dbReference type="ARBA" id="ARBA00039432"/>
    </source>
</evidence>
<name>A0A8T0EM53_ARGBR</name>
<dbReference type="GO" id="GO:0016579">
    <property type="term" value="P:protein deubiquitination"/>
    <property type="evidence" value="ECO:0007669"/>
    <property type="project" value="InterPro"/>
</dbReference>
<feature type="compositionally biased region" description="Polar residues" evidence="14">
    <location>
        <begin position="441"/>
        <end position="469"/>
    </location>
</feature>
<sequence length="1042" mass="118503">MNSTIASNINGTSATDKDSINRKLANASRSSLLISNIDFSVAEVKKPSTSSNISGKYLYKVGDSEIICNGQKKQKNCVDQNKNTYNNSYQVMNGNKEKVEDGIPVPKIQLYSGKIHLEWKQIYKIGAGLSNIGNTCFMNTVLQCLTYCPPLANYLLHDNDHSSKCTISGFCMMCLLQKHIRRTIGKTGDIIKPNDIYQRLKLIAKHFQFGRQEDAHEFLRYVIDNLWKSCLNQNNNSSKLDPASKETTVINQIFGGYHRSQVTCLRCKEKSNTFDHFMDFILDIKQNVLSLEKALEKFIQPELLEQENSYKCPKCKMKVTAQKKFTVYKAPNVATFQLKRFDYNRSFGGKITKQISYPDRLNLRPFMSDPKNSNGVWYIMDDQRVAQVSYTQVMSQTAYVLFYIKSEPSQGPSMKKCLENRSPVIKGNLLATNYKKTPEINSIKSSPLTERNQPKQSSPTIKFQISLNNTKKHPVTPNHSREPISFGMRPSMPVIQDIRKSESMSPSKKIKQSPNSSKAANNHSGLVPYVKDSSESSDENENAKLVNPKTEIKYKSPFNDSENTKLDGAKNVTKINKPFSENSPNLEIKRKMSKSILSVNKLSPANSTISLSSKVIATGSWTVTDASVPSVGGSNSSSSSVNSTTDWHVTSTNSESSIETIVNKVGSDNKKNGHIDSKESSKCSVPVLGNGISRSSIQSISCSNSLESGLNATSFSDDYDNSSISKTSNKKCDFQKQPQNEKPFLGSERNSKQHNSFLKRKCDDSDQKISEGSSKSLFNEDRGNSVPKKAKYTEEFIKSPSKNGLGVRDKSVNAYGKLSCESKNVSYSNKSIPNEERSPSKNKNGTTFYDKVSSKSEKSVSSRRTREADGASSSESSPSSFEYEWVEKTKDSMENTKERDKRNGYSGSNSYSKSDRSHDVVSELTRNSNYFYGAPVPTWKGENRYKDKSVNEKRKYLDDYEDEYDRGKVRKFKPRDRYQRYYKENPFQKYEERKYNHKYNGNFYYGHRSHHQKPYDSYYKWKQYHNHYHQQNRKHFKPHYRR</sequence>
<evidence type="ECO:0000313" key="17">
    <source>
        <dbReference type="Proteomes" id="UP000807504"/>
    </source>
</evidence>
<dbReference type="InterPro" id="IPR038765">
    <property type="entry name" value="Papain-like_cys_pep_sf"/>
</dbReference>
<keyword evidence="6" id="KW-0833">Ubl conjugation pathway</keyword>
<dbReference type="EC" id="3.4.19.12" evidence="4"/>
<feature type="region of interest" description="Disordered" evidence="14">
    <location>
        <begin position="628"/>
        <end position="658"/>
    </location>
</feature>
<comment type="subcellular location">
    <subcellularLocation>
        <location evidence="2">Nucleus</location>
        <location evidence="2">Nucleolus</location>
    </subcellularLocation>
</comment>
<dbReference type="Proteomes" id="UP000807504">
    <property type="component" value="Unassembled WGS sequence"/>
</dbReference>
<keyword evidence="8" id="KW-0788">Thiol protease</keyword>
<reference evidence="16" key="1">
    <citation type="journal article" date="2020" name="bioRxiv">
        <title>Chromosome-level reference genome of the European wasp spider Argiope bruennichi: a resource for studies on range expansion and evolutionary adaptation.</title>
        <authorList>
            <person name="Sheffer M.M."/>
            <person name="Hoppe A."/>
            <person name="Krehenwinkel H."/>
            <person name="Uhl G."/>
            <person name="Kuss A.W."/>
            <person name="Jensen L."/>
            <person name="Jensen C."/>
            <person name="Gillespie R.G."/>
            <person name="Hoff K.J."/>
            <person name="Prost S."/>
        </authorList>
    </citation>
    <scope>NUCLEOTIDE SEQUENCE</scope>
</reference>
<evidence type="ECO:0000259" key="15">
    <source>
        <dbReference type="PROSITE" id="PS50235"/>
    </source>
</evidence>
<evidence type="ECO:0000313" key="16">
    <source>
        <dbReference type="EMBL" id="KAF8774504.1"/>
    </source>
</evidence>
<dbReference type="GO" id="GO:0005730">
    <property type="term" value="C:nucleolus"/>
    <property type="evidence" value="ECO:0007669"/>
    <property type="project" value="UniProtKB-SubCell"/>
</dbReference>
<organism evidence="16 17">
    <name type="scientific">Argiope bruennichi</name>
    <name type="common">Wasp spider</name>
    <name type="synonym">Aranea bruennichi</name>
    <dbReference type="NCBI Taxonomy" id="94029"/>
    <lineage>
        <taxon>Eukaryota</taxon>
        <taxon>Metazoa</taxon>
        <taxon>Ecdysozoa</taxon>
        <taxon>Arthropoda</taxon>
        <taxon>Chelicerata</taxon>
        <taxon>Arachnida</taxon>
        <taxon>Araneae</taxon>
        <taxon>Araneomorphae</taxon>
        <taxon>Entelegynae</taxon>
        <taxon>Araneoidea</taxon>
        <taxon>Araneidae</taxon>
        <taxon>Argiope</taxon>
    </lineage>
</organism>
<gene>
    <name evidence="16" type="ORF">HNY73_017047</name>
</gene>
<dbReference type="InterPro" id="IPR028889">
    <property type="entry name" value="USP"/>
</dbReference>
<proteinExistence type="inferred from homology"/>
<evidence type="ECO:0000256" key="4">
    <source>
        <dbReference type="ARBA" id="ARBA00012759"/>
    </source>
</evidence>
<dbReference type="AlphaFoldDB" id="A0A8T0EM53"/>
<dbReference type="EMBL" id="JABXBU010002227">
    <property type="protein sequence ID" value="KAF8774504.1"/>
    <property type="molecule type" value="Genomic_DNA"/>
</dbReference>
<feature type="domain" description="USP" evidence="15">
    <location>
        <begin position="127"/>
        <end position="406"/>
    </location>
</feature>
<keyword evidence="5" id="KW-0645">Protease</keyword>
<feature type="compositionally biased region" description="Polar residues" evidence="14">
    <location>
        <begin position="823"/>
        <end position="832"/>
    </location>
</feature>
<feature type="region of interest" description="Disordered" evidence="14">
    <location>
        <begin position="726"/>
        <end position="809"/>
    </location>
</feature>
<dbReference type="InterPro" id="IPR050164">
    <property type="entry name" value="Peptidase_C19"/>
</dbReference>
<dbReference type="SUPFAM" id="SSF54001">
    <property type="entry name" value="Cysteine proteinases"/>
    <property type="match status" value="1"/>
</dbReference>
<keyword evidence="17" id="KW-1185">Reference proteome</keyword>
<dbReference type="InterPro" id="IPR001394">
    <property type="entry name" value="Peptidase_C19_UCH"/>
</dbReference>
<evidence type="ECO:0000256" key="8">
    <source>
        <dbReference type="ARBA" id="ARBA00022807"/>
    </source>
</evidence>
<dbReference type="FunFam" id="3.90.70.10:FF:000119">
    <property type="entry name" value="Ubiquitin specific peptidase 36"/>
    <property type="match status" value="1"/>
</dbReference>
<evidence type="ECO:0000256" key="1">
    <source>
        <dbReference type="ARBA" id="ARBA00000707"/>
    </source>
</evidence>
<dbReference type="GO" id="GO:0005829">
    <property type="term" value="C:cytosol"/>
    <property type="evidence" value="ECO:0007669"/>
    <property type="project" value="TreeGrafter"/>
</dbReference>
<accession>A0A8T0EM53</accession>
<dbReference type="PROSITE" id="PS50235">
    <property type="entry name" value="USP_3"/>
    <property type="match status" value="1"/>
</dbReference>
<feature type="compositionally biased region" description="Polar residues" evidence="14">
    <location>
        <begin position="512"/>
        <end position="524"/>
    </location>
</feature>
<comment type="caution">
    <text evidence="16">The sequence shown here is derived from an EMBL/GenBank/DDBJ whole genome shotgun (WGS) entry which is preliminary data.</text>
</comment>
<evidence type="ECO:0000256" key="6">
    <source>
        <dbReference type="ARBA" id="ARBA00022786"/>
    </source>
</evidence>
<feature type="region of interest" description="Disordered" evidence="14">
    <location>
        <begin position="823"/>
        <end position="926"/>
    </location>
</feature>
<evidence type="ECO:0000256" key="2">
    <source>
        <dbReference type="ARBA" id="ARBA00004604"/>
    </source>
</evidence>
<feature type="compositionally biased region" description="Basic and acidic residues" evidence="14">
    <location>
        <begin position="852"/>
        <end position="869"/>
    </location>
</feature>
<comment type="catalytic activity">
    <reaction evidence="1">
        <text>Thiol-dependent hydrolysis of ester, thioester, amide, peptide and isopeptide bonds formed by the C-terminal Gly of ubiquitin (a 76-residue protein attached to proteins as an intracellular targeting signal).</text>
        <dbReference type="EC" id="3.4.19.12"/>
    </reaction>
</comment>
<dbReference type="Pfam" id="PF00443">
    <property type="entry name" value="UCH"/>
    <property type="match status" value="1"/>
</dbReference>
<evidence type="ECO:0000256" key="7">
    <source>
        <dbReference type="ARBA" id="ARBA00022801"/>
    </source>
</evidence>
<evidence type="ECO:0000256" key="5">
    <source>
        <dbReference type="ARBA" id="ARBA00022670"/>
    </source>
</evidence>
<feature type="compositionally biased region" description="Basic and acidic residues" evidence="14">
    <location>
        <begin position="885"/>
        <end position="903"/>
    </location>
</feature>
<dbReference type="PANTHER" id="PTHR24006">
    <property type="entry name" value="UBIQUITIN CARBOXYL-TERMINAL HYDROLASE"/>
    <property type="match status" value="1"/>
</dbReference>
<comment type="similarity">
    <text evidence="3">Belongs to the peptidase C19 family.</text>
</comment>
<evidence type="ECO:0000256" key="10">
    <source>
        <dbReference type="ARBA" id="ARBA00041300"/>
    </source>
</evidence>
<dbReference type="PANTHER" id="PTHR24006:SF758">
    <property type="entry name" value="UBIQUITIN CARBOXYL-TERMINAL HYDROLASE 36"/>
    <property type="match status" value="1"/>
</dbReference>
<protein>
    <recommendedName>
        <fullName evidence="9">Ubiquitin carboxyl-terminal hydrolase 36</fullName>
        <ecNumber evidence="4">3.4.19.12</ecNumber>
    </recommendedName>
    <alternativeName>
        <fullName evidence="12">Deubiquitinating enzyme 36</fullName>
    </alternativeName>
    <alternativeName>
        <fullName evidence="11">Protein scrawny</fullName>
    </alternativeName>
    <alternativeName>
        <fullName evidence="10">Ubiquitin thioesterase 36</fullName>
    </alternativeName>
    <alternativeName>
        <fullName evidence="13">Ubiquitin-specific-processing protease 36</fullName>
    </alternativeName>
</protein>
<keyword evidence="7 16" id="KW-0378">Hydrolase</keyword>
<dbReference type="Gene3D" id="3.90.70.10">
    <property type="entry name" value="Cysteine proteinases"/>
    <property type="match status" value="1"/>
</dbReference>
<evidence type="ECO:0000256" key="3">
    <source>
        <dbReference type="ARBA" id="ARBA00009085"/>
    </source>
</evidence>
<dbReference type="GO" id="GO:0004843">
    <property type="term" value="F:cysteine-type deubiquitinase activity"/>
    <property type="evidence" value="ECO:0007669"/>
    <property type="project" value="UniProtKB-EC"/>
</dbReference>